<organism evidence="2 3">
    <name type="scientific">Cytospora chrysosperma</name>
    <name type="common">Cytospora canker fungus</name>
    <name type="synonym">Sphaeria chrysosperma</name>
    <dbReference type="NCBI Taxonomy" id="252740"/>
    <lineage>
        <taxon>Eukaryota</taxon>
        <taxon>Fungi</taxon>
        <taxon>Dikarya</taxon>
        <taxon>Ascomycota</taxon>
        <taxon>Pezizomycotina</taxon>
        <taxon>Sordariomycetes</taxon>
        <taxon>Sordariomycetidae</taxon>
        <taxon>Diaporthales</taxon>
        <taxon>Cytosporaceae</taxon>
        <taxon>Cytospora</taxon>
    </lineage>
</organism>
<proteinExistence type="predicted"/>
<keyword evidence="3" id="KW-1185">Reference proteome</keyword>
<gene>
    <name evidence="2" type="ORF">VSDG_07771</name>
</gene>
<evidence type="ECO:0000256" key="1">
    <source>
        <dbReference type="SAM" id="MobiDB-lite"/>
    </source>
</evidence>
<sequence length="129" mass="14114">MNQQGLARRSASHGALNSSYAAQGHASSDPGHQMPSFRPLRSIREHTHAYLDPAASVDGMLRKTTETGNIGIFSINSNNNNNNSRLHNQLYAKSNNLRARASLNDLPVTDLEGKMTEDTFPPTATARLR</sequence>
<dbReference type="EMBL" id="LJZO01000044">
    <property type="protein sequence ID" value="ROV91276.1"/>
    <property type="molecule type" value="Genomic_DNA"/>
</dbReference>
<dbReference type="AlphaFoldDB" id="A0A423VK13"/>
<accession>A0A423VK13</accession>
<dbReference type="Proteomes" id="UP000284375">
    <property type="component" value="Unassembled WGS sequence"/>
</dbReference>
<comment type="caution">
    <text evidence="2">The sequence shown here is derived from an EMBL/GenBank/DDBJ whole genome shotgun (WGS) entry which is preliminary data.</text>
</comment>
<name>A0A423VK13_CYTCH</name>
<dbReference type="OrthoDB" id="4156126at2759"/>
<evidence type="ECO:0000313" key="2">
    <source>
        <dbReference type="EMBL" id="ROV91276.1"/>
    </source>
</evidence>
<reference evidence="2 3" key="1">
    <citation type="submission" date="2015-09" db="EMBL/GenBank/DDBJ databases">
        <title>Host preference determinants of Valsa canker pathogens revealed by comparative genomics.</title>
        <authorList>
            <person name="Yin Z."/>
            <person name="Huang L."/>
        </authorList>
    </citation>
    <scope>NUCLEOTIDE SEQUENCE [LARGE SCALE GENOMIC DNA]</scope>
    <source>
        <strain evidence="2 3">YSFL</strain>
    </source>
</reference>
<feature type="region of interest" description="Disordered" evidence="1">
    <location>
        <begin position="1"/>
        <end position="42"/>
    </location>
</feature>
<evidence type="ECO:0000313" key="3">
    <source>
        <dbReference type="Proteomes" id="UP000284375"/>
    </source>
</evidence>
<dbReference type="STRING" id="252740.A0A423VK13"/>
<protein>
    <submittedName>
        <fullName evidence="2">Uncharacterized protein</fullName>
    </submittedName>
</protein>